<proteinExistence type="inferred from homology"/>
<keyword evidence="3" id="KW-0472">Membrane</keyword>
<feature type="compositionally biased region" description="Polar residues" evidence="2">
    <location>
        <begin position="210"/>
        <end position="220"/>
    </location>
</feature>
<feature type="transmembrane region" description="Helical" evidence="3">
    <location>
        <begin position="161"/>
        <end position="181"/>
    </location>
</feature>
<dbReference type="PANTHER" id="PTHR42709:SF11">
    <property type="entry name" value="DEDA FAMILY PROTEIN"/>
    <property type="match status" value="1"/>
</dbReference>
<feature type="transmembrane region" description="Helical" evidence="3">
    <location>
        <begin position="46"/>
        <end position="68"/>
    </location>
</feature>
<name>A0A1I4K755_9FIRM</name>
<dbReference type="Pfam" id="PF09335">
    <property type="entry name" value="VTT_dom"/>
    <property type="match status" value="1"/>
</dbReference>
<evidence type="ECO:0000256" key="3">
    <source>
        <dbReference type="SAM" id="Phobius"/>
    </source>
</evidence>
<dbReference type="InterPro" id="IPR032816">
    <property type="entry name" value="VTT_dom"/>
</dbReference>
<sequence length="235" mass="25721">MEFIIQYFNHYGTVGLFIIALAESIFSPILPDLLLIPMAIANPQNAIYYGMVATIASVLGGLIGYAVGKTWGLPVIKRFVPLHYIQQMRLLADKHGAWAVYVGALLPIPYKVITLTSGMFRIRLSIFILASVVGRAKRFLLEGVLIYYFGPKTIAILEKVTSATTVALVIFACIAGVILFIKFVKTDRIVSGAASMKQSTSDLSLEESNGEGSADASSQKCIRIKEHPEHMGKEH</sequence>
<dbReference type="RefSeq" id="WP_090936329.1">
    <property type="nucleotide sequence ID" value="NZ_FOTS01000016.1"/>
</dbReference>
<dbReference type="GO" id="GO:0005886">
    <property type="term" value="C:plasma membrane"/>
    <property type="evidence" value="ECO:0007669"/>
    <property type="project" value="TreeGrafter"/>
</dbReference>
<keyword evidence="3" id="KW-0812">Transmembrane</keyword>
<evidence type="ECO:0000259" key="4">
    <source>
        <dbReference type="Pfam" id="PF09335"/>
    </source>
</evidence>
<feature type="transmembrane region" description="Helical" evidence="3">
    <location>
        <begin position="7"/>
        <end position="26"/>
    </location>
</feature>
<dbReference type="OrthoDB" id="9789113at2"/>
<organism evidence="5 6">
    <name type="scientific">Pelosinus propionicus DSM 13327</name>
    <dbReference type="NCBI Taxonomy" id="1123291"/>
    <lineage>
        <taxon>Bacteria</taxon>
        <taxon>Bacillati</taxon>
        <taxon>Bacillota</taxon>
        <taxon>Negativicutes</taxon>
        <taxon>Selenomonadales</taxon>
        <taxon>Sporomusaceae</taxon>
        <taxon>Pelosinus</taxon>
    </lineage>
</organism>
<evidence type="ECO:0000313" key="6">
    <source>
        <dbReference type="Proteomes" id="UP000199520"/>
    </source>
</evidence>
<reference evidence="6" key="1">
    <citation type="submission" date="2016-10" db="EMBL/GenBank/DDBJ databases">
        <authorList>
            <person name="Varghese N."/>
            <person name="Submissions S."/>
        </authorList>
    </citation>
    <scope>NUCLEOTIDE SEQUENCE [LARGE SCALE GENOMIC DNA]</scope>
    <source>
        <strain evidence="6">DSM 13327</strain>
    </source>
</reference>
<evidence type="ECO:0000256" key="1">
    <source>
        <dbReference type="ARBA" id="ARBA00010792"/>
    </source>
</evidence>
<dbReference type="InterPro" id="IPR051311">
    <property type="entry name" value="DedA_domain"/>
</dbReference>
<comment type="similarity">
    <text evidence="1">Belongs to the DedA family.</text>
</comment>
<dbReference type="STRING" id="1123291.SAMN04490355_101621"/>
<dbReference type="Proteomes" id="UP000199520">
    <property type="component" value="Unassembled WGS sequence"/>
</dbReference>
<dbReference type="EMBL" id="FOTS01000016">
    <property type="protein sequence ID" value="SFL74648.1"/>
    <property type="molecule type" value="Genomic_DNA"/>
</dbReference>
<keyword evidence="6" id="KW-1185">Reference proteome</keyword>
<accession>A0A1I4K755</accession>
<dbReference type="AlphaFoldDB" id="A0A1I4K755"/>
<dbReference type="PANTHER" id="PTHR42709">
    <property type="entry name" value="ALKALINE PHOSPHATASE LIKE PROTEIN"/>
    <property type="match status" value="1"/>
</dbReference>
<feature type="compositionally biased region" description="Basic and acidic residues" evidence="2">
    <location>
        <begin position="223"/>
        <end position="235"/>
    </location>
</feature>
<feature type="domain" description="VTT" evidence="4">
    <location>
        <begin position="45"/>
        <end position="146"/>
    </location>
</feature>
<keyword evidence="3" id="KW-1133">Transmembrane helix</keyword>
<gene>
    <name evidence="5" type="ORF">SAMN04490355_101621</name>
</gene>
<feature type="region of interest" description="Disordered" evidence="2">
    <location>
        <begin position="204"/>
        <end position="235"/>
    </location>
</feature>
<evidence type="ECO:0000313" key="5">
    <source>
        <dbReference type="EMBL" id="SFL74648.1"/>
    </source>
</evidence>
<protein>
    <submittedName>
        <fullName evidence="5">Membrane protein YqaA, SNARE-associated domain</fullName>
    </submittedName>
</protein>
<evidence type="ECO:0000256" key="2">
    <source>
        <dbReference type="SAM" id="MobiDB-lite"/>
    </source>
</evidence>